<protein>
    <submittedName>
        <fullName evidence="2">Uncharacterized protein</fullName>
    </submittedName>
</protein>
<dbReference type="EMBL" id="KV453849">
    <property type="protein sequence ID" value="ODV86932.1"/>
    <property type="molecule type" value="Genomic_DNA"/>
</dbReference>
<feature type="region of interest" description="Disordered" evidence="1">
    <location>
        <begin position="123"/>
        <end position="147"/>
    </location>
</feature>
<feature type="compositionally biased region" description="Low complexity" evidence="1">
    <location>
        <begin position="123"/>
        <end position="134"/>
    </location>
</feature>
<feature type="compositionally biased region" description="Basic residues" evidence="1">
    <location>
        <begin position="335"/>
        <end position="349"/>
    </location>
</feature>
<dbReference type="AlphaFoldDB" id="A0A1E4T5C5"/>
<feature type="non-terminal residue" evidence="2">
    <location>
        <position position="1"/>
    </location>
</feature>
<dbReference type="OrthoDB" id="4067583at2759"/>
<feature type="region of interest" description="Disordered" evidence="1">
    <location>
        <begin position="218"/>
        <end position="292"/>
    </location>
</feature>
<accession>A0A1E4T5C5</accession>
<feature type="region of interest" description="Disordered" evidence="1">
    <location>
        <begin position="182"/>
        <end position="202"/>
    </location>
</feature>
<evidence type="ECO:0000313" key="2">
    <source>
        <dbReference type="EMBL" id="ODV86932.1"/>
    </source>
</evidence>
<name>A0A1E4T5C5_9ASCO</name>
<evidence type="ECO:0000256" key="1">
    <source>
        <dbReference type="SAM" id="MobiDB-lite"/>
    </source>
</evidence>
<keyword evidence="3" id="KW-1185">Reference proteome</keyword>
<organism evidence="2 3">
    <name type="scientific">[Candida] arabinofermentans NRRL YB-2248</name>
    <dbReference type="NCBI Taxonomy" id="983967"/>
    <lineage>
        <taxon>Eukaryota</taxon>
        <taxon>Fungi</taxon>
        <taxon>Dikarya</taxon>
        <taxon>Ascomycota</taxon>
        <taxon>Saccharomycotina</taxon>
        <taxon>Pichiomycetes</taxon>
        <taxon>Pichiales</taxon>
        <taxon>Pichiaceae</taxon>
        <taxon>Ogataea</taxon>
        <taxon>Ogataea/Candida clade</taxon>
    </lineage>
</organism>
<dbReference type="Proteomes" id="UP000094801">
    <property type="component" value="Unassembled WGS sequence"/>
</dbReference>
<sequence length="427" mass="47470">SNSSNSQPASPKEISSDNFTRRNLTATSFNDHPGNRSSMLSNYSGVVHNVDIDTVRYVVDQEGNAVEDGAPSEVISQVRTIRSGSKLSHSAGAKDLSTYLTGATPVIHEDDRESIREPLILETKTSTSGSSPSSMNFLSVDRSPRLPDKEEFTDMGYTIPARSPRRPNSGLVSHQLIDSAIEEEKKRNESGAAQSERVSDKFDDIMKEFEDLKSEIEAELQSDSESEYNAAATTESHKSHDHTYSITTSIRTGQESFHTAKEGGQESDYYYADDGDSSKSHNDLSRQGSASTISKDSIFEREVKNLTAGVEVEDDGYEDIEDEMEEHNVRESTTKGKKHSNRTRHKSKSKIKPFSYDTLARLLNATDGIVIGQEFANLEIPTQEKYLIEQIVDSISRLTTNMVLNPNRYDQGCERLEKVLNALEGFE</sequence>
<dbReference type="STRING" id="983967.A0A1E4T5C5"/>
<feature type="compositionally biased region" description="Polar residues" evidence="1">
    <location>
        <begin position="244"/>
        <end position="257"/>
    </location>
</feature>
<feature type="region of interest" description="Disordered" evidence="1">
    <location>
        <begin position="1"/>
        <end position="37"/>
    </location>
</feature>
<gene>
    <name evidence="2" type="ORF">CANARDRAFT_184714</name>
</gene>
<feature type="non-terminal residue" evidence="2">
    <location>
        <position position="427"/>
    </location>
</feature>
<evidence type="ECO:0000313" key="3">
    <source>
        <dbReference type="Proteomes" id="UP000094801"/>
    </source>
</evidence>
<proteinExistence type="predicted"/>
<feature type="region of interest" description="Disordered" evidence="1">
    <location>
        <begin position="324"/>
        <end position="349"/>
    </location>
</feature>
<reference evidence="3" key="1">
    <citation type="submission" date="2016-04" db="EMBL/GenBank/DDBJ databases">
        <title>Comparative genomics of biotechnologically important yeasts.</title>
        <authorList>
            <consortium name="DOE Joint Genome Institute"/>
            <person name="Riley R."/>
            <person name="Haridas S."/>
            <person name="Wolfe K.H."/>
            <person name="Lopes M.R."/>
            <person name="Hittinger C.T."/>
            <person name="Goker M."/>
            <person name="Salamov A."/>
            <person name="Wisecaver J."/>
            <person name="Long T.M."/>
            <person name="Aerts A.L."/>
            <person name="Barry K."/>
            <person name="Choi C."/>
            <person name="Clum A."/>
            <person name="Coughlan A.Y."/>
            <person name="Deshpande S."/>
            <person name="Douglass A.P."/>
            <person name="Hanson S.J."/>
            <person name="Klenk H.-P."/>
            <person name="Labutti K."/>
            <person name="Lapidus A."/>
            <person name="Lindquist E."/>
            <person name="Lipzen A."/>
            <person name="Meier-Kolthoff J.P."/>
            <person name="Ohm R.A."/>
            <person name="Otillar R.P."/>
            <person name="Pangilinan J."/>
            <person name="Peng Y."/>
            <person name="Rokas A."/>
            <person name="Rosa C.A."/>
            <person name="Scheuner C."/>
            <person name="Sibirny A.A."/>
            <person name="Slot J.C."/>
            <person name="Stielow J.B."/>
            <person name="Sun H."/>
            <person name="Kurtzman C.P."/>
            <person name="Blackwell M."/>
            <person name="Grigoriev I.V."/>
            <person name="Jeffries T.W."/>
        </authorList>
    </citation>
    <scope>NUCLEOTIDE SEQUENCE [LARGE SCALE GENOMIC DNA]</scope>
    <source>
        <strain evidence="3">NRRL YB-2248</strain>
    </source>
</reference>
<feature type="compositionally biased region" description="Polar residues" evidence="1">
    <location>
        <begin position="16"/>
        <end position="37"/>
    </location>
</feature>